<keyword evidence="1" id="KW-1133">Transmembrane helix</keyword>
<name>A0A917TMG6_9ACTN</name>
<dbReference type="AlphaFoldDB" id="A0A917TMG6"/>
<proteinExistence type="predicted"/>
<keyword evidence="1" id="KW-0812">Transmembrane</keyword>
<feature type="transmembrane region" description="Helical" evidence="1">
    <location>
        <begin position="370"/>
        <end position="391"/>
    </location>
</feature>
<feature type="transmembrane region" description="Helical" evidence="1">
    <location>
        <begin position="269"/>
        <end position="286"/>
    </location>
</feature>
<evidence type="ECO:0000313" key="2">
    <source>
        <dbReference type="EMBL" id="GGM28951.1"/>
    </source>
</evidence>
<reference evidence="2" key="1">
    <citation type="journal article" date="2014" name="Int. J. Syst. Evol. Microbiol.">
        <title>Complete genome sequence of Corynebacterium casei LMG S-19264T (=DSM 44701T), isolated from a smear-ripened cheese.</title>
        <authorList>
            <consortium name="US DOE Joint Genome Institute (JGI-PGF)"/>
            <person name="Walter F."/>
            <person name="Albersmeier A."/>
            <person name="Kalinowski J."/>
            <person name="Ruckert C."/>
        </authorList>
    </citation>
    <scope>NUCLEOTIDE SEQUENCE</scope>
    <source>
        <strain evidence="2">JCM 19831</strain>
    </source>
</reference>
<feature type="transmembrane region" description="Helical" evidence="1">
    <location>
        <begin position="487"/>
        <end position="507"/>
    </location>
</feature>
<dbReference type="Proteomes" id="UP000642070">
    <property type="component" value="Unassembled WGS sequence"/>
</dbReference>
<keyword evidence="3" id="KW-1185">Reference proteome</keyword>
<evidence type="ECO:0000313" key="3">
    <source>
        <dbReference type="Proteomes" id="UP000642070"/>
    </source>
</evidence>
<reference evidence="2" key="2">
    <citation type="submission" date="2020-09" db="EMBL/GenBank/DDBJ databases">
        <authorList>
            <person name="Sun Q."/>
            <person name="Ohkuma M."/>
        </authorList>
    </citation>
    <scope>NUCLEOTIDE SEQUENCE</scope>
    <source>
        <strain evidence="2">JCM 19831</strain>
    </source>
</reference>
<gene>
    <name evidence="2" type="ORF">GCM10007977_032770</name>
</gene>
<sequence>MAGVAGCAAGYLAVWVYLAHPIAGRVYSWLTAAGALAAIVVLARRPGYRAIMRAVDVAAPLILLFVVTLFLVTAVFSCTKNPVMTSLNNACHLSGLTGDNRVPQIFAHNLLNRQPRAIIWDWQGSARPPLQSGAVLMQLPLAGAGDWRRLSYESLGVLLQVMVLPAMWGVLRFLRLSGWRIAVVLTMFVFTGFFVFQSVFVWPKLIAAALVLTALMLLFFNRPNPWLWLLGGAAAGLGMLGHTGVAFTLLPMGLLLVLLKRYRRSWGHILRAALGAAAVFLPWMAYQRLFDPPGDQLLKWHFAGIWQPSPTPADPSFGELFEQSYGGLTLGQIVDFKIYNFAYLIGHGYGGGELAGRGAPAELRSAEMFVVLYGLALFNLAFVLLLVPMLRRRLAGIADVSRLKLMAVISAITLVVWPIALYGPGGIGTTAATFQGSYAMMAMLYAVLGTILTVLPRRVLVPLALLQVAYTVVVWFLLVWWRHNLHWSYVPFALLGGAATLAGFWYAGRRLDASPDGAEGAPDGAALPARTG</sequence>
<feature type="transmembrane region" description="Helical" evidence="1">
    <location>
        <begin position="403"/>
        <end position="423"/>
    </location>
</feature>
<protein>
    <submittedName>
        <fullName evidence="2">Uncharacterized protein</fullName>
    </submittedName>
</protein>
<accession>A0A917TMG6</accession>
<feature type="transmembrane region" description="Helical" evidence="1">
    <location>
        <begin position="435"/>
        <end position="455"/>
    </location>
</feature>
<feature type="transmembrane region" description="Helical" evidence="1">
    <location>
        <begin position="226"/>
        <end position="257"/>
    </location>
</feature>
<keyword evidence="1" id="KW-0472">Membrane</keyword>
<feature type="transmembrane region" description="Helical" evidence="1">
    <location>
        <begin position="26"/>
        <end position="43"/>
    </location>
</feature>
<feature type="transmembrane region" description="Helical" evidence="1">
    <location>
        <begin position="201"/>
        <end position="220"/>
    </location>
</feature>
<feature type="transmembrane region" description="Helical" evidence="1">
    <location>
        <begin position="177"/>
        <end position="196"/>
    </location>
</feature>
<comment type="caution">
    <text evidence="2">The sequence shown here is derived from an EMBL/GenBank/DDBJ whole genome shotgun (WGS) entry which is preliminary data.</text>
</comment>
<feature type="transmembrane region" description="Helical" evidence="1">
    <location>
        <begin position="55"/>
        <end position="76"/>
    </location>
</feature>
<organism evidence="2 3">
    <name type="scientific">Dactylosporangium sucinum</name>
    <dbReference type="NCBI Taxonomy" id="1424081"/>
    <lineage>
        <taxon>Bacteria</taxon>
        <taxon>Bacillati</taxon>
        <taxon>Actinomycetota</taxon>
        <taxon>Actinomycetes</taxon>
        <taxon>Micromonosporales</taxon>
        <taxon>Micromonosporaceae</taxon>
        <taxon>Dactylosporangium</taxon>
    </lineage>
</organism>
<dbReference type="EMBL" id="BMPI01000014">
    <property type="protein sequence ID" value="GGM28951.1"/>
    <property type="molecule type" value="Genomic_DNA"/>
</dbReference>
<evidence type="ECO:0000256" key="1">
    <source>
        <dbReference type="SAM" id="Phobius"/>
    </source>
</evidence>
<feature type="transmembrane region" description="Helical" evidence="1">
    <location>
        <begin position="460"/>
        <end position="481"/>
    </location>
</feature>